<evidence type="ECO:0000256" key="2">
    <source>
        <dbReference type="ARBA" id="ARBA00022679"/>
    </source>
</evidence>
<keyword evidence="8" id="KW-1185">Reference proteome</keyword>
<dbReference type="RefSeq" id="WP_252741779.1">
    <property type="nucleotide sequence ID" value="NZ_JAMXIB010000008.1"/>
</dbReference>
<dbReference type="InterPro" id="IPR029063">
    <property type="entry name" value="SAM-dependent_MTases_sf"/>
</dbReference>
<dbReference type="InterPro" id="IPR049560">
    <property type="entry name" value="MeTrfase_RsmB-F_NOP2_cat"/>
</dbReference>
<protein>
    <submittedName>
        <fullName evidence="7">Class I SAM-dependent methyltransferase</fullName>
        <ecNumber evidence="7">2.1.1.-</ecNumber>
    </submittedName>
</protein>
<keyword evidence="4 5" id="KW-0694">RNA-binding</keyword>
<organism evidence="7 8">
    <name type="scientific">Robiginitalea marina</name>
    <dbReference type="NCBI Taxonomy" id="2954105"/>
    <lineage>
        <taxon>Bacteria</taxon>
        <taxon>Pseudomonadati</taxon>
        <taxon>Bacteroidota</taxon>
        <taxon>Flavobacteriia</taxon>
        <taxon>Flavobacteriales</taxon>
        <taxon>Flavobacteriaceae</taxon>
        <taxon>Robiginitalea</taxon>
    </lineage>
</organism>
<feature type="binding site" evidence="5">
    <location>
        <position position="256"/>
    </location>
    <ligand>
        <name>S-adenosyl-L-methionine</name>
        <dbReference type="ChEBI" id="CHEBI:59789"/>
    </ligand>
</feature>
<sequence length="404" mass="45562">MRFHKNLTDGVIEALEKIFNEGAYADRALESLLKHNRQWGSRDRGFVAETVYEIVRWKRLYAEIAGAASPYSRADLYRILGAWALLKGHSLPAWPEFSGLEEKEIRDLHANLVKQRKFRESVPDWLDRLGAESLGEEAWTRELEALNQQAPVVLRANTLRTTPEALRTQLEKEGFKTDFIEGYPWALKLQQRANVFRTQAFRDGWFEVQDASSQKVAPFLEAGPGMRVVDACAGAGGKTLHLAALMENRGQLLALDVYPAKLEELQRRARRAGAYNIEARAITSSKVVKRLEGKADRVLIDAPCSGLGVLRRNPDAKWKLDPGFVETVCQTQRDLLREYSRMVKPGGKVVYATCSILPAENHLQVAEFLEGEAGKGFRLLKEEAVFPSREGFDGFYMAQLERVG</sequence>
<dbReference type="InterPro" id="IPR054728">
    <property type="entry name" value="RsmB-like_ferredoxin"/>
</dbReference>
<evidence type="ECO:0000259" key="6">
    <source>
        <dbReference type="PROSITE" id="PS51686"/>
    </source>
</evidence>
<dbReference type="Pfam" id="PF22458">
    <property type="entry name" value="RsmF-B_ferredox"/>
    <property type="match status" value="1"/>
</dbReference>
<comment type="similarity">
    <text evidence="5">Belongs to the class I-like SAM-binding methyltransferase superfamily. RsmB/NOP family.</text>
</comment>
<keyword evidence="3 5" id="KW-0949">S-adenosyl-L-methionine</keyword>
<accession>A0ABT1AZB7</accession>
<dbReference type="CDD" id="cd02440">
    <property type="entry name" value="AdoMet_MTases"/>
    <property type="match status" value="1"/>
</dbReference>
<dbReference type="Pfam" id="PF01189">
    <property type="entry name" value="Methyltr_RsmB-F"/>
    <property type="match status" value="1"/>
</dbReference>
<evidence type="ECO:0000256" key="5">
    <source>
        <dbReference type="PROSITE-ProRule" id="PRU01023"/>
    </source>
</evidence>
<dbReference type="GO" id="GO:0008168">
    <property type="term" value="F:methyltransferase activity"/>
    <property type="evidence" value="ECO:0007669"/>
    <property type="project" value="UniProtKB-KW"/>
</dbReference>
<dbReference type="PANTHER" id="PTHR22807:SF53">
    <property type="entry name" value="RIBOSOMAL RNA SMALL SUBUNIT METHYLTRANSFERASE B-RELATED"/>
    <property type="match status" value="1"/>
</dbReference>
<keyword evidence="1 5" id="KW-0489">Methyltransferase</keyword>
<evidence type="ECO:0000313" key="7">
    <source>
        <dbReference type="EMBL" id="MCO5725327.1"/>
    </source>
</evidence>
<feature type="active site" description="Nucleophile" evidence="5">
    <location>
        <position position="354"/>
    </location>
</feature>
<proteinExistence type="inferred from homology"/>
<dbReference type="EC" id="2.1.1.-" evidence="7"/>
<comment type="caution">
    <text evidence="7">The sequence shown here is derived from an EMBL/GenBank/DDBJ whole genome shotgun (WGS) entry which is preliminary data.</text>
</comment>
<dbReference type="PANTHER" id="PTHR22807">
    <property type="entry name" value="NOP2 YEAST -RELATED NOL1/NOP2/FMU SUN DOMAIN-CONTAINING"/>
    <property type="match status" value="1"/>
</dbReference>
<keyword evidence="2 5" id="KW-0808">Transferase</keyword>
<evidence type="ECO:0000256" key="1">
    <source>
        <dbReference type="ARBA" id="ARBA00022603"/>
    </source>
</evidence>
<dbReference type="Proteomes" id="UP001206312">
    <property type="component" value="Unassembled WGS sequence"/>
</dbReference>
<dbReference type="GO" id="GO:0032259">
    <property type="term" value="P:methylation"/>
    <property type="evidence" value="ECO:0007669"/>
    <property type="project" value="UniProtKB-KW"/>
</dbReference>
<dbReference type="EMBL" id="JAMXIB010000008">
    <property type="protein sequence ID" value="MCO5725327.1"/>
    <property type="molecule type" value="Genomic_DNA"/>
</dbReference>
<evidence type="ECO:0000313" key="8">
    <source>
        <dbReference type="Proteomes" id="UP001206312"/>
    </source>
</evidence>
<evidence type="ECO:0000256" key="4">
    <source>
        <dbReference type="ARBA" id="ARBA00022884"/>
    </source>
</evidence>
<evidence type="ECO:0000256" key="3">
    <source>
        <dbReference type="ARBA" id="ARBA00022691"/>
    </source>
</evidence>
<dbReference type="InterPro" id="IPR001678">
    <property type="entry name" value="MeTrfase_RsmB-F_NOP2_dom"/>
</dbReference>
<dbReference type="PROSITE" id="PS51686">
    <property type="entry name" value="SAM_MT_RSMB_NOP"/>
    <property type="match status" value="1"/>
</dbReference>
<dbReference type="SUPFAM" id="SSF53335">
    <property type="entry name" value="S-adenosyl-L-methionine-dependent methyltransferases"/>
    <property type="match status" value="1"/>
</dbReference>
<feature type="binding site" evidence="5">
    <location>
        <position position="301"/>
    </location>
    <ligand>
        <name>S-adenosyl-L-methionine</name>
        <dbReference type="ChEBI" id="CHEBI:59789"/>
    </ligand>
</feature>
<gene>
    <name evidence="7" type="ORF">NG653_10700</name>
</gene>
<comment type="caution">
    <text evidence="5">Lacks conserved residue(s) required for the propagation of feature annotation.</text>
</comment>
<feature type="domain" description="SAM-dependent MTase RsmB/NOP-type" evidence="6">
    <location>
        <begin position="142"/>
        <end position="403"/>
    </location>
</feature>
<dbReference type="PRINTS" id="PR02008">
    <property type="entry name" value="RCMTFAMILY"/>
</dbReference>
<dbReference type="Gene3D" id="3.40.50.150">
    <property type="entry name" value="Vaccinia Virus protein VP39"/>
    <property type="match status" value="1"/>
</dbReference>
<name>A0ABT1AZB7_9FLAO</name>
<dbReference type="InterPro" id="IPR023267">
    <property type="entry name" value="RCMT"/>
</dbReference>
<reference evidence="7 8" key="1">
    <citation type="submission" date="2022-06" db="EMBL/GenBank/DDBJ databases">
        <authorList>
            <person name="Xuan X."/>
        </authorList>
    </citation>
    <scope>NUCLEOTIDE SEQUENCE [LARGE SCALE GENOMIC DNA]</scope>
    <source>
        <strain evidence="7 8">2V75</strain>
    </source>
</reference>